<sequence length="388" mass="44324">MDLENVCVVLPAGGCGVRMEMDTPKQYCKVLNRPLILYTIHSFHRLSWIKMIVVVVDVSYLEFMQNLLTKYKFTKVKIVTGSPTRHRSIYNGVKALETVCKPDDVVIIHDAVRMFTDEQTITQIAMAAKEHKASGVYRPLISTVIAPDSDGFLEESLDRNRYRASEMPQGFHYSVISAAYQKTTDYDFDYGTECLLLASKYSGVKARLVEGSSNLWKVTHKKDIFAAEGVLKESDISVCLNCEDIHLRESLMKQLQHKKFKIHGLQEGQNKENNVEPSVFIHVLDCNEHLTQHMVACSDEFISHCDNSACYLLDRVLLLVVREIPCESNHLTIIRLMQNLKKIHQDKETLVYCVVYQDETQIEQLIEMVTSVVWNRDPVLSGQVLFVS</sequence>
<dbReference type="GO" id="GO:0005829">
    <property type="term" value="C:cytosol"/>
    <property type="evidence" value="ECO:0007669"/>
    <property type="project" value="TreeGrafter"/>
</dbReference>
<dbReference type="GO" id="GO:0035269">
    <property type="term" value="P:protein O-linked glycosylation via mannose"/>
    <property type="evidence" value="ECO:0007669"/>
    <property type="project" value="TreeGrafter"/>
</dbReference>
<dbReference type="GO" id="GO:0047349">
    <property type="term" value="F:D-ribitol-5-phosphate cytidylyltransferase activity"/>
    <property type="evidence" value="ECO:0007669"/>
    <property type="project" value="UniProtKB-EC"/>
</dbReference>
<dbReference type="PANTHER" id="PTHR43015">
    <property type="entry name" value="D-RIBITOL-5-PHOSPHATE CYTIDYLYLTRANSFERASE"/>
    <property type="match status" value="1"/>
</dbReference>
<dbReference type="CDD" id="cd02516">
    <property type="entry name" value="CDP-ME_synthetase"/>
    <property type="match status" value="1"/>
</dbReference>
<evidence type="ECO:0000256" key="2">
    <source>
        <dbReference type="ARBA" id="ARBA00022679"/>
    </source>
</evidence>
<evidence type="ECO:0000256" key="3">
    <source>
        <dbReference type="ARBA" id="ARBA00022695"/>
    </source>
</evidence>
<dbReference type="PROSITE" id="PS01295">
    <property type="entry name" value="ISPD"/>
    <property type="match status" value="1"/>
</dbReference>
<dbReference type="Proteomes" id="UP000507470">
    <property type="component" value="Unassembled WGS sequence"/>
</dbReference>
<gene>
    <name evidence="4" type="ORF">MCOR_11524</name>
</gene>
<dbReference type="GO" id="GO:0008299">
    <property type="term" value="P:isoprenoid biosynthetic process"/>
    <property type="evidence" value="ECO:0007669"/>
    <property type="project" value="InterPro"/>
</dbReference>
<organism evidence="4 5">
    <name type="scientific">Mytilus coruscus</name>
    <name type="common">Sea mussel</name>
    <dbReference type="NCBI Taxonomy" id="42192"/>
    <lineage>
        <taxon>Eukaryota</taxon>
        <taxon>Metazoa</taxon>
        <taxon>Spiralia</taxon>
        <taxon>Lophotrochozoa</taxon>
        <taxon>Mollusca</taxon>
        <taxon>Bivalvia</taxon>
        <taxon>Autobranchia</taxon>
        <taxon>Pteriomorphia</taxon>
        <taxon>Mytilida</taxon>
        <taxon>Mytiloidea</taxon>
        <taxon>Mytilidae</taxon>
        <taxon>Mytilinae</taxon>
        <taxon>Mytilus</taxon>
    </lineage>
</organism>
<protein>
    <submittedName>
        <fullName evidence="4">ISPD</fullName>
        <ecNumber evidence="4">2.7.7.40</ecNumber>
    </submittedName>
</protein>
<evidence type="ECO:0000313" key="5">
    <source>
        <dbReference type="Proteomes" id="UP000507470"/>
    </source>
</evidence>
<dbReference type="InterPro" id="IPR018294">
    <property type="entry name" value="ISPD_synthase_CS"/>
</dbReference>
<dbReference type="InterPro" id="IPR029044">
    <property type="entry name" value="Nucleotide-diphossugar_trans"/>
</dbReference>
<dbReference type="Gene3D" id="3.90.550.10">
    <property type="entry name" value="Spore Coat Polysaccharide Biosynthesis Protein SpsA, Chain A"/>
    <property type="match status" value="1"/>
</dbReference>
<dbReference type="PANTHER" id="PTHR43015:SF1">
    <property type="entry name" value="D-RIBITOL-5-PHOSPHATE CYTIDYLYLTRANSFERASE"/>
    <property type="match status" value="1"/>
</dbReference>
<dbReference type="SUPFAM" id="SSF53448">
    <property type="entry name" value="Nucleotide-diphospho-sugar transferases"/>
    <property type="match status" value="1"/>
</dbReference>
<dbReference type="InterPro" id="IPR034683">
    <property type="entry name" value="IspD/TarI"/>
</dbReference>
<evidence type="ECO:0000256" key="1">
    <source>
        <dbReference type="ARBA" id="ARBA00009789"/>
    </source>
</evidence>
<keyword evidence="5" id="KW-1185">Reference proteome</keyword>
<name>A0A6J8AU54_MYTCO</name>
<keyword evidence="2 4" id="KW-0808">Transferase</keyword>
<dbReference type="OrthoDB" id="414267at2759"/>
<evidence type="ECO:0000313" key="4">
    <source>
        <dbReference type="EMBL" id="CAC5373943.1"/>
    </source>
</evidence>
<dbReference type="Pfam" id="PF01128">
    <property type="entry name" value="IspD"/>
    <property type="match status" value="1"/>
</dbReference>
<proteinExistence type="inferred from homology"/>
<reference evidence="4 5" key="1">
    <citation type="submission" date="2020-06" db="EMBL/GenBank/DDBJ databases">
        <authorList>
            <person name="Li R."/>
            <person name="Bekaert M."/>
        </authorList>
    </citation>
    <scope>NUCLEOTIDE SEQUENCE [LARGE SCALE GENOMIC DNA]</scope>
    <source>
        <strain evidence="5">wild</strain>
    </source>
</reference>
<accession>A0A6J8AU54</accession>
<dbReference type="EMBL" id="CACVKT020001978">
    <property type="protein sequence ID" value="CAC5373943.1"/>
    <property type="molecule type" value="Genomic_DNA"/>
</dbReference>
<keyword evidence="3 4" id="KW-0548">Nucleotidyltransferase</keyword>
<dbReference type="EC" id="2.7.7.40" evidence="4"/>
<comment type="similarity">
    <text evidence="1">Belongs to the IspD/TarI cytidylyltransferase family. IspD subfamily.</text>
</comment>
<dbReference type="AlphaFoldDB" id="A0A6J8AU54"/>